<organism evidence="3 4">
    <name type="scientific">Neonectria punicea</name>
    <dbReference type="NCBI Taxonomy" id="979145"/>
    <lineage>
        <taxon>Eukaryota</taxon>
        <taxon>Fungi</taxon>
        <taxon>Dikarya</taxon>
        <taxon>Ascomycota</taxon>
        <taxon>Pezizomycotina</taxon>
        <taxon>Sordariomycetes</taxon>
        <taxon>Hypocreomycetidae</taxon>
        <taxon>Hypocreales</taxon>
        <taxon>Nectriaceae</taxon>
        <taxon>Neonectria</taxon>
    </lineage>
</organism>
<evidence type="ECO:0000256" key="2">
    <source>
        <dbReference type="ARBA" id="ARBA00023004"/>
    </source>
</evidence>
<evidence type="ECO:0008006" key="5">
    <source>
        <dbReference type="Google" id="ProtNLM"/>
    </source>
</evidence>
<dbReference type="Pfam" id="PF24681">
    <property type="entry name" value="Kelch_KLHDC2_KLHL20_DRC7"/>
    <property type="match status" value="1"/>
</dbReference>
<dbReference type="Proteomes" id="UP001498476">
    <property type="component" value="Unassembled WGS sequence"/>
</dbReference>
<name>A0ABR1HT78_9HYPO</name>
<evidence type="ECO:0000313" key="4">
    <source>
        <dbReference type="Proteomes" id="UP001498476"/>
    </source>
</evidence>
<evidence type="ECO:0000313" key="3">
    <source>
        <dbReference type="EMBL" id="KAK7424435.1"/>
    </source>
</evidence>
<dbReference type="Gene3D" id="2.120.10.80">
    <property type="entry name" value="Kelch-type beta propeller"/>
    <property type="match status" value="2"/>
</dbReference>
<dbReference type="PANTHER" id="PTHR47435:SF10">
    <property type="entry name" value="TIP ELONGATION ABERRANT PROTEIN 3"/>
    <property type="match status" value="1"/>
</dbReference>
<comment type="caution">
    <text evidence="3">The sequence shown here is derived from an EMBL/GenBank/DDBJ whole genome shotgun (WGS) entry which is preliminary data.</text>
</comment>
<dbReference type="InterPro" id="IPR015915">
    <property type="entry name" value="Kelch-typ_b-propeller"/>
</dbReference>
<gene>
    <name evidence="3" type="ORF">QQX98_000400</name>
</gene>
<reference evidence="3 4" key="1">
    <citation type="journal article" date="2025" name="Microbiol. Resour. Announc.">
        <title>Draft genome sequences for Neonectria magnoliae and Neonectria punicea, canker pathogens of Liriodendron tulipifera and Acer saccharum in West Virginia.</title>
        <authorList>
            <person name="Petronek H.M."/>
            <person name="Kasson M.T."/>
            <person name="Metheny A.M."/>
            <person name="Stauder C.M."/>
            <person name="Lovett B."/>
            <person name="Lynch S.C."/>
            <person name="Garnas J.R."/>
            <person name="Kasson L.R."/>
            <person name="Stajich J.E."/>
        </authorList>
    </citation>
    <scope>NUCLEOTIDE SEQUENCE [LARGE SCALE GENOMIC DNA]</scope>
    <source>
        <strain evidence="3 4">NRRL 64653</strain>
    </source>
</reference>
<protein>
    <recommendedName>
        <fullName evidence="5">Tip elongation aberrant protein 3</fullName>
    </recommendedName>
</protein>
<sequence length="409" mass="43411">MAEIAAGALVAEQIVSTGVQAAAVATVAKPTQLLRASLSQIATTPGHDSSLALARSRHTITVIGNKAYIFGGESADGELSSTDIHAIAVPSEDQPSDVDYACYPAVAASDKDVATDTPGPSARTGHAACARHKSLIIHGGRDEYGNDIDEASSLWGWDSERVQWTRIESNGSEAPGAISDHHIFFDEKQDILVLHGGKRQSARDEEASQSSDTWLFDFTRAVWSQLPSAPGPSLNAALVNETLYCIGSESNVSGSIHFLKIDALDKALRWSSVDFPTSPLTPGPRPRIGSGLIAITTGFGRNYLVYFFGSRDGEFCSDMWSLQLPSDGLSASNVKDTIRDKVPGVDSGSFSWSEMDITPTEPKQADGKAHPGPRGFFGADLCGGKGVVFWGGINAKGETESDGWLLQLS</sequence>
<dbReference type="EMBL" id="JAZAVJ010000004">
    <property type="protein sequence ID" value="KAK7424435.1"/>
    <property type="molecule type" value="Genomic_DNA"/>
</dbReference>
<proteinExistence type="predicted"/>
<accession>A0ABR1HT78</accession>
<keyword evidence="4" id="KW-1185">Reference proteome</keyword>
<dbReference type="SUPFAM" id="SSF117281">
    <property type="entry name" value="Kelch motif"/>
    <property type="match status" value="1"/>
</dbReference>
<keyword evidence="2" id="KW-0408">Iron</keyword>
<keyword evidence="1" id="KW-0677">Repeat</keyword>
<dbReference type="PANTHER" id="PTHR47435">
    <property type="entry name" value="KELCH REPEAT PROTEIN (AFU_ORTHOLOGUE AFUA_5G12780)"/>
    <property type="match status" value="1"/>
</dbReference>
<evidence type="ECO:0000256" key="1">
    <source>
        <dbReference type="ARBA" id="ARBA00022737"/>
    </source>
</evidence>